<evidence type="ECO:0000313" key="3">
    <source>
        <dbReference type="Proteomes" id="UP001166286"/>
    </source>
</evidence>
<evidence type="ECO:0000313" key="2">
    <source>
        <dbReference type="EMBL" id="KAK0511203.1"/>
    </source>
</evidence>
<protein>
    <submittedName>
        <fullName evidence="2">Uncharacterized protein</fullName>
    </submittedName>
</protein>
<feature type="compositionally biased region" description="Basic and acidic residues" evidence="1">
    <location>
        <begin position="344"/>
        <end position="369"/>
    </location>
</feature>
<feature type="compositionally biased region" description="Polar residues" evidence="1">
    <location>
        <begin position="569"/>
        <end position="584"/>
    </location>
</feature>
<feature type="compositionally biased region" description="Polar residues" evidence="1">
    <location>
        <begin position="299"/>
        <end position="308"/>
    </location>
</feature>
<keyword evidence="3" id="KW-1185">Reference proteome</keyword>
<organism evidence="2 3">
    <name type="scientific">Cladonia borealis</name>
    <dbReference type="NCBI Taxonomy" id="184061"/>
    <lineage>
        <taxon>Eukaryota</taxon>
        <taxon>Fungi</taxon>
        <taxon>Dikarya</taxon>
        <taxon>Ascomycota</taxon>
        <taxon>Pezizomycotina</taxon>
        <taxon>Lecanoromycetes</taxon>
        <taxon>OSLEUM clade</taxon>
        <taxon>Lecanoromycetidae</taxon>
        <taxon>Lecanorales</taxon>
        <taxon>Lecanorineae</taxon>
        <taxon>Cladoniaceae</taxon>
        <taxon>Cladonia</taxon>
    </lineage>
</organism>
<reference evidence="2" key="1">
    <citation type="submission" date="2023-03" db="EMBL/GenBank/DDBJ databases">
        <title>Complete genome of Cladonia borealis.</title>
        <authorList>
            <person name="Park H."/>
        </authorList>
    </citation>
    <scope>NUCLEOTIDE SEQUENCE</scope>
    <source>
        <strain evidence="2">ANT050790</strain>
    </source>
</reference>
<gene>
    <name evidence="2" type="ORF">JMJ35_006755</name>
</gene>
<accession>A0AA39QXV7</accession>
<proteinExistence type="predicted"/>
<comment type="caution">
    <text evidence="2">The sequence shown here is derived from an EMBL/GenBank/DDBJ whole genome shotgun (WGS) entry which is preliminary data.</text>
</comment>
<feature type="region of interest" description="Disordered" evidence="1">
    <location>
        <begin position="157"/>
        <end position="388"/>
    </location>
</feature>
<feature type="compositionally biased region" description="Polar residues" evidence="1">
    <location>
        <begin position="542"/>
        <end position="553"/>
    </location>
</feature>
<feature type="region of interest" description="Disordered" evidence="1">
    <location>
        <begin position="409"/>
        <end position="640"/>
    </location>
</feature>
<dbReference type="Proteomes" id="UP001166286">
    <property type="component" value="Unassembled WGS sequence"/>
</dbReference>
<evidence type="ECO:0000256" key="1">
    <source>
        <dbReference type="SAM" id="MobiDB-lite"/>
    </source>
</evidence>
<feature type="compositionally biased region" description="Basic and acidic residues" evidence="1">
    <location>
        <begin position="493"/>
        <end position="506"/>
    </location>
</feature>
<feature type="compositionally biased region" description="Gly residues" evidence="1">
    <location>
        <begin position="592"/>
        <end position="604"/>
    </location>
</feature>
<feature type="compositionally biased region" description="Polar residues" evidence="1">
    <location>
        <begin position="509"/>
        <end position="520"/>
    </location>
</feature>
<feature type="compositionally biased region" description="Basic and acidic residues" evidence="1">
    <location>
        <begin position="631"/>
        <end position="640"/>
    </location>
</feature>
<dbReference type="AlphaFoldDB" id="A0AA39QXV7"/>
<name>A0AA39QXV7_9LECA</name>
<sequence length="640" mass="69597">MSSLRAIYESHLSNPNASALSDHAALNYITTLTTINTAAAIVKHHAAHQKVLKKKEEKVLSCIESSNAVCLDVELTLEFLTGGGAYLPGLDDNFLADRVVTFPMVHMVHFDSSQKIQQIRLYWDQGSLLKLVDVIGSRGKNWPIRDGKDQAKLIVTSAAGTNQSAGTETSTTQSTRDSNEAPITTKPRSQSKNVTRDPHASLSLFTPHEEDEEKESKPSAVVKPYATASSKPPARDYHDLFVGNDSDASPQSKPRATSPKKENGGVRAPKAQSAKPPPRDYHDLFVGGDEDAPAASTKGGASSPQKENMTPRYVAPKGGAGKNYQPSRLFDTDDAQSDSPIKSPDTKYIKPDPTKYNHFDFGEGDDKVKPMPARPKSKHQNNWDFEDFMTPEKVRTKIRGQDVRHFGWEEDEPIMDSPAKHPAVAKARPDSVSNFEFQDDGTPVGDRRPAGHPRGAGNIRAGAGMYANNVFDENDQPASPTKNARPLSTVTNLKDRRKDFDPHWDMTDESPSSGATNNENRGPPATEARKKLVSQMGAQWEATDSSPGPVSKTNNNNSNNEDDDRINPISGNKENLHNGGSNKQVGIKSSGDGMGGKKGAGRSWGFGDESDEDGVGGKNGGKYHASKIQQKPKDSGFWDF</sequence>
<dbReference type="EMBL" id="JAFEKC020000014">
    <property type="protein sequence ID" value="KAK0511203.1"/>
    <property type="molecule type" value="Genomic_DNA"/>
</dbReference>
<feature type="compositionally biased region" description="Polar residues" evidence="1">
    <location>
        <begin position="246"/>
        <end position="255"/>
    </location>
</feature>
<feature type="compositionally biased region" description="Polar residues" evidence="1">
    <location>
        <begin position="158"/>
        <end position="176"/>
    </location>
</feature>
<feature type="compositionally biased region" description="Polar residues" evidence="1">
    <location>
        <begin position="476"/>
        <end position="492"/>
    </location>
</feature>